<evidence type="ECO:0000313" key="2">
    <source>
        <dbReference type="EMBL" id="GFR68041.1"/>
    </source>
</evidence>
<dbReference type="Proteomes" id="UP000762676">
    <property type="component" value="Unassembled WGS sequence"/>
</dbReference>
<keyword evidence="3" id="KW-1185">Reference proteome</keyword>
<dbReference type="AlphaFoldDB" id="A0AAV4F4W4"/>
<comment type="caution">
    <text evidence="2">The sequence shown here is derived from an EMBL/GenBank/DDBJ whole genome shotgun (WGS) entry which is preliminary data.</text>
</comment>
<dbReference type="Pfam" id="PF01426">
    <property type="entry name" value="BAH"/>
    <property type="match status" value="1"/>
</dbReference>
<dbReference type="InterPro" id="IPR001025">
    <property type="entry name" value="BAH_dom"/>
</dbReference>
<dbReference type="GO" id="GO:0003682">
    <property type="term" value="F:chromatin binding"/>
    <property type="evidence" value="ECO:0007669"/>
    <property type="project" value="InterPro"/>
</dbReference>
<proteinExistence type="predicted"/>
<dbReference type="InterPro" id="IPR043151">
    <property type="entry name" value="BAH_sf"/>
</dbReference>
<evidence type="ECO:0000313" key="3">
    <source>
        <dbReference type="Proteomes" id="UP000762676"/>
    </source>
</evidence>
<name>A0AAV4F4W4_9GAST</name>
<feature type="domain" description="BAH" evidence="1">
    <location>
        <begin position="40"/>
        <end position="177"/>
    </location>
</feature>
<sequence>MPSAGLFLTGPNVDWVGEPEIRGCGRRLERHYSEFNLNDESYRIGDCVLISKQGTISQALGAEDAYIARIMDLFEKDLIYNKNELRKYALVQWYWQWDEVAVRLRKLSKMTSLPDGHVIQDLSNLYEKEIDLETIIGKCEVSTPTHVNPFCDLLFLPKQWFHSSTFMPKSAVFTVFKEIRH</sequence>
<dbReference type="CDD" id="cd04370">
    <property type="entry name" value="BAH"/>
    <property type="match status" value="1"/>
</dbReference>
<dbReference type="PROSITE" id="PS51038">
    <property type="entry name" value="BAH"/>
    <property type="match status" value="1"/>
</dbReference>
<dbReference type="Gene3D" id="2.30.30.490">
    <property type="match status" value="1"/>
</dbReference>
<accession>A0AAV4F4W4</accession>
<evidence type="ECO:0000259" key="1">
    <source>
        <dbReference type="PROSITE" id="PS51038"/>
    </source>
</evidence>
<gene>
    <name evidence="2" type="ORF">ElyMa_000266500</name>
</gene>
<protein>
    <submittedName>
        <fullName evidence="2">Origin recognition complex subunit 1-like isoform X1</fullName>
    </submittedName>
</protein>
<reference evidence="2 3" key="1">
    <citation type="journal article" date="2021" name="Elife">
        <title>Chloroplast acquisition without the gene transfer in kleptoplastic sea slugs, Plakobranchus ocellatus.</title>
        <authorList>
            <person name="Maeda T."/>
            <person name="Takahashi S."/>
            <person name="Yoshida T."/>
            <person name="Shimamura S."/>
            <person name="Takaki Y."/>
            <person name="Nagai Y."/>
            <person name="Toyoda A."/>
            <person name="Suzuki Y."/>
            <person name="Arimoto A."/>
            <person name="Ishii H."/>
            <person name="Satoh N."/>
            <person name="Nishiyama T."/>
            <person name="Hasebe M."/>
            <person name="Maruyama T."/>
            <person name="Minagawa J."/>
            <person name="Obokata J."/>
            <person name="Shigenobu S."/>
        </authorList>
    </citation>
    <scope>NUCLEOTIDE SEQUENCE [LARGE SCALE GENOMIC DNA]</scope>
</reference>
<dbReference type="EMBL" id="BMAT01000545">
    <property type="protein sequence ID" value="GFR68041.1"/>
    <property type="molecule type" value="Genomic_DNA"/>
</dbReference>
<organism evidence="2 3">
    <name type="scientific">Elysia marginata</name>
    <dbReference type="NCBI Taxonomy" id="1093978"/>
    <lineage>
        <taxon>Eukaryota</taxon>
        <taxon>Metazoa</taxon>
        <taxon>Spiralia</taxon>
        <taxon>Lophotrochozoa</taxon>
        <taxon>Mollusca</taxon>
        <taxon>Gastropoda</taxon>
        <taxon>Heterobranchia</taxon>
        <taxon>Euthyneura</taxon>
        <taxon>Panpulmonata</taxon>
        <taxon>Sacoglossa</taxon>
        <taxon>Placobranchoidea</taxon>
        <taxon>Plakobranchidae</taxon>
        <taxon>Elysia</taxon>
    </lineage>
</organism>